<dbReference type="PROSITE" id="PS50002">
    <property type="entry name" value="SH3"/>
    <property type="match status" value="2"/>
</dbReference>
<evidence type="ECO:0000256" key="3">
    <source>
        <dbReference type="ARBA" id="ARBA00022443"/>
    </source>
</evidence>
<evidence type="ECO:0000313" key="22">
    <source>
        <dbReference type="Proteomes" id="UP001177744"/>
    </source>
</evidence>
<feature type="region of interest" description="Disordered" evidence="19">
    <location>
        <begin position="1"/>
        <end position="28"/>
    </location>
</feature>
<comment type="function">
    <text evidence="11">Acts as an adapter protein of the FYN and LCP2 signaling cascades in T-cells. May play a role in linking T-cell signaling to remodeling of the actin cytoskeleton. Modulates the expression of IL2. Involved in platelet activation. Prevents the degradation of SKAP1 and SKAP2. May be involved in high affinity immunoglobulin epsilon receptor signaling in mast cells.</text>
</comment>
<dbReference type="AlphaFoldDB" id="A0AA40I945"/>
<keyword evidence="4" id="KW-0963">Cytoplasm</keyword>
<dbReference type="Proteomes" id="UP001177744">
    <property type="component" value="Unassembled WGS sequence"/>
</dbReference>
<evidence type="ECO:0000313" key="21">
    <source>
        <dbReference type="EMBL" id="KAK1345354.1"/>
    </source>
</evidence>
<evidence type="ECO:0000256" key="18">
    <source>
        <dbReference type="PROSITE-ProRule" id="PRU00192"/>
    </source>
</evidence>
<evidence type="ECO:0000256" key="5">
    <source>
        <dbReference type="ARBA" id="ARBA00022553"/>
    </source>
</evidence>
<evidence type="ECO:0000256" key="16">
    <source>
        <dbReference type="ARBA" id="ARBA00081679"/>
    </source>
</evidence>
<sequence>MITSMRKTKIHSGMVEQVSRGARPRRGTGHCHQVRFQNIISIFTSQNNNKNNIMERNVPVLTSHEPCIANQVSLEKKDKLPLCAYVPPVGDCCCVGRPCHSTGKGLLVSSGVPKPPFLKPVGVGQREDAKPVFPRPPGNKPSLHAVNQDHDLKPPGLKPRLHPPAQESDPKPVFPKFPGVQGKFVPASQDQEPKPLFPKPALGPKPSPSLDDPHEGESPTKNASPLRGPSGPPGVKSKSGSLRPAREDPDAKGHGGEASSSPFPGVVLKPAASRGAPGLSRKAEDRREDRKLDAAKNVFLGKMSQEEPALGAPPALLPKTPSKVTMAGPWGQGQEKERGDKGPATPKQKPLPPLAVLGPPPPKPSRPPHVDLAKFRKAAPANSTSKGQTPYSTASLPPPPPPHPASQPPLPASHPTQPPVPSLPPRNIKPPLDLKSPVNEDNQDGAMHFDGAGNLDEEESDGETYEDIEASKEREKKREKEEKKRLEQEKKEQKEREKKEQEIKKKFKLTGPIEVIHQARACCDVKGGKNELSFKQGEPIEIIRITDNPEGKWLGRTTRGSYGYIKTTAVQIDYDSLQRKKNSLGPLSSRPVEDDQEVYDDVAEQDEASSHSQSGSGGMFPPPPDDDIYDGIEEEDADDGSTLQVEEKSNSWSWGILKILKGKDDRKKSIREKPKDSESDNNEGSSFPAPPKQLDTGDEVYDDLSSQPIPTYSVSELLEIGQGQFYFLKASQEGRKTRKEEKDFRKKFKYDGEIRVLYSTTVVPSLTSKKWGNRELQVKPGESLEVIQNTDDTKVLCRNDEGKYGYVLRSYLVDNDGEIYDDIADGCIYDND</sequence>
<dbReference type="GO" id="GO:0007229">
    <property type="term" value="P:integrin-mediated signaling pathway"/>
    <property type="evidence" value="ECO:0007669"/>
    <property type="project" value="InterPro"/>
</dbReference>
<evidence type="ECO:0000256" key="1">
    <source>
        <dbReference type="ARBA" id="ARBA00004282"/>
    </source>
</evidence>
<dbReference type="Gene3D" id="2.30.30.40">
    <property type="entry name" value="SH3 Domains"/>
    <property type="match status" value="2"/>
</dbReference>
<dbReference type="Pfam" id="PF07653">
    <property type="entry name" value="SH3_2"/>
    <property type="match status" value="1"/>
</dbReference>
<dbReference type="CDD" id="cd00174">
    <property type="entry name" value="SH3"/>
    <property type="match status" value="1"/>
</dbReference>
<dbReference type="GO" id="GO:0008289">
    <property type="term" value="F:lipid binding"/>
    <property type="evidence" value="ECO:0007669"/>
    <property type="project" value="InterPro"/>
</dbReference>
<evidence type="ECO:0000256" key="10">
    <source>
        <dbReference type="ARBA" id="ARBA00023242"/>
    </source>
</evidence>
<dbReference type="GO" id="GO:0070161">
    <property type="term" value="C:anchoring junction"/>
    <property type="evidence" value="ECO:0007669"/>
    <property type="project" value="UniProtKB-SubCell"/>
</dbReference>
<dbReference type="GO" id="GO:0050852">
    <property type="term" value="P:T cell receptor signaling pathway"/>
    <property type="evidence" value="ECO:0007669"/>
    <property type="project" value="TreeGrafter"/>
</dbReference>
<dbReference type="CDD" id="cd11867">
    <property type="entry name" value="hSH3_ADAP"/>
    <property type="match status" value="1"/>
</dbReference>
<dbReference type="Pfam" id="PF14603">
    <property type="entry name" value="hSH3"/>
    <property type="match status" value="1"/>
</dbReference>
<evidence type="ECO:0000256" key="15">
    <source>
        <dbReference type="ARBA" id="ARBA00081595"/>
    </source>
</evidence>
<dbReference type="InterPro" id="IPR035540">
    <property type="entry name" value="FYB_hSH3"/>
</dbReference>
<evidence type="ECO:0000256" key="14">
    <source>
        <dbReference type="ARBA" id="ARBA00081371"/>
    </source>
</evidence>
<evidence type="ECO:0000256" key="2">
    <source>
        <dbReference type="ARBA" id="ARBA00004496"/>
    </source>
</evidence>
<dbReference type="SUPFAM" id="SSF50044">
    <property type="entry name" value="SH3-domain"/>
    <property type="match status" value="2"/>
</dbReference>
<keyword evidence="8" id="KW-0007">Acetylation</keyword>
<keyword evidence="6" id="KW-0677">Repeat</keyword>
<organism evidence="21 22">
    <name type="scientific">Cnephaeus nilssonii</name>
    <name type="common">Northern bat</name>
    <name type="synonym">Eptesicus nilssonii</name>
    <dbReference type="NCBI Taxonomy" id="3371016"/>
    <lineage>
        <taxon>Eukaryota</taxon>
        <taxon>Metazoa</taxon>
        <taxon>Chordata</taxon>
        <taxon>Craniata</taxon>
        <taxon>Vertebrata</taxon>
        <taxon>Euteleostomi</taxon>
        <taxon>Mammalia</taxon>
        <taxon>Eutheria</taxon>
        <taxon>Laurasiatheria</taxon>
        <taxon>Chiroptera</taxon>
        <taxon>Yangochiroptera</taxon>
        <taxon>Vespertilionidae</taxon>
        <taxon>Cnephaeus</taxon>
    </lineage>
</organism>
<dbReference type="PANTHER" id="PTHR16830">
    <property type="entry name" value="SH2 CONTAINING ADAPTOR PRAM-1 RELATED"/>
    <property type="match status" value="1"/>
</dbReference>
<dbReference type="InterPro" id="IPR001452">
    <property type="entry name" value="SH3_domain"/>
</dbReference>
<evidence type="ECO:0000256" key="17">
    <source>
        <dbReference type="ARBA" id="ARBA00082486"/>
    </source>
</evidence>
<dbReference type="PANTHER" id="PTHR16830:SF13">
    <property type="entry name" value="FYN-BINDING PROTEIN 1"/>
    <property type="match status" value="1"/>
</dbReference>
<feature type="region of interest" description="Disordered" evidence="19">
    <location>
        <begin position="665"/>
        <end position="706"/>
    </location>
</feature>
<evidence type="ECO:0000256" key="7">
    <source>
        <dbReference type="ARBA" id="ARBA00022949"/>
    </source>
</evidence>
<feature type="compositionally biased region" description="Acidic residues" evidence="19">
    <location>
        <begin position="594"/>
        <end position="607"/>
    </location>
</feature>
<feature type="compositionally biased region" description="Basic and acidic residues" evidence="19">
    <location>
        <begin position="281"/>
        <end position="294"/>
    </location>
</feature>
<dbReference type="InterPro" id="IPR036028">
    <property type="entry name" value="SH3-like_dom_sf"/>
</dbReference>
<dbReference type="GO" id="GO:0005886">
    <property type="term" value="C:plasma membrane"/>
    <property type="evidence" value="ECO:0007669"/>
    <property type="project" value="InterPro"/>
</dbReference>
<feature type="region of interest" description="Disordered" evidence="19">
    <location>
        <begin position="582"/>
        <end position="647"/>
    </location>
</feature>
<feature type="compositionally biased region" description="Basic and acidic residues" evidence="19">
    <location>
        <begin position="469"/>
        <end position="503"/>
    </location>
</feature>
<evidence type="ECO:0000256" key="11">
    <source>
        <dbReference type="ARBA" id="ARBA00059917"/>
    </source>
</evidence>
<evidence type="ECO:0000256" key="8">
    <source>
        <dbReference type="ARBA" id="ARBA00022990"/>
    </source>
</evidence>
<evidence type="ECO:0000256" key="4">
    <source>
        <dbReference type="ARBA" id="ARBA00022490"/>
    </source>
</evidence>
<accession>A0AA40I945</accession>
<keyword evidence="7" id="KW-0965">Cell junction</keyword>
<evidence type="ECO:0000259" key="20">
    <source>
        <dbReference type="PROSITE" id="PS50002"/>
    </source>
</evidence>
<keyword evidence="9" id="KW-0175">Coiled coil</keyword>
<dbReference type="GO" id="GO:0072659">
    <property type="term" value="P:protein localization to plasma membrane"/>
    <property type="evidence" value="ECO:0007669"/>
    <property type="project" value="TreeGrafter"/>
</dbReference>
<feature type="compositionally biased region" description="Basic and acidic residues" evidence="19">
    <location>
        <begin position="665"/>
        <end position="678"/>
    </location>
</feature>
<comment type="subcellular location">
    <subcellularLocation>
        <location evidence="1">Cell junction</location>
    </subcellularLocation>
    <subcellularLocation>
        <location evidence="2">Cytoplasm</location>
    </subcellularLocation>
</comment>
<evidence type="ECO:0000256" key="19">
    <source>
        <dbReference type="SAM" id="MobiDB-lite"/>
    </source>
</evidence>
<feature type="compositionally biased region" description="Acidic residues" evidence="19">
    <location>
        <begin position="455"/>
        <end position="468"/>
    </location>
</feature>
<keyword evidence="22" id="KW-1185">Reference proteome</keyword>
<comment type="caution">
    <text evidence="21">The sequence shown here is derived from an EMBL/GenBank/DDBJ whole genome shotgun (WGS) entry which is preliminary data.</text>
</comment>
<feature type="compositionally biased region" description="Pro residues" evidence="19">
    <location>
        <begin position="195"/>
        <end position="207"/>
    </location>
</feature>
<dbReference type="FunFam" id="2.30.30.40:FF:000133">
    <property type="entry name" value="FYN-binding protein-like isoform X2"/>
    <property type="match status" value="1"/>
</dbReference>
<feature type="domain" description="SH3" evidence="20">
    <location>
        <begin position="749"/>
        <end position="817"/>
    </location>
</feature>
<dbReference type="InterPro" id="IPR029294">
    <property type="entry name" value="hSH3"/>
</dbReference>
<dbReference type="SMART" id="SM00326">
    <property type="entry name" value="SH3"/>
    <property type="match status" value="2"/>
</dbReference>
<feature type="compositionally biased region" description="Low complexity" evidence="19">
    <location>
        <begin position="308"/>
        <end position="318"/>
    </location>
</feature>
<evidence type="ECO:0000256" key="6">
    <source>
        <dbReference type="ARBA" id="ARBA00022737"/>
    </source>
</evidence>
<keyword evidence="3 18" id="KW-0728">SH3 domain</keyword>
<keyword evidence="10" id="KW-0539">Nucleus</keyword>
<name>A0AA40I945_CNENI</name>
<dbReference type="FunFam" id="2.30.30.40:FF:000156">
    <property type="entry name" value="FYN-binding protein-like isoform X1"/>
    <property type="match status" value="1"/>
</dbReference>
<feature type="compositionally biased region" description="Basic residues" evidence="19">
    <location>
        <begin position="1"/>
        <end position="10"/>
    </location>
</feature>
<keyword evidence="5" id="KW-0597">Phosphoprotein</keyword>
<gene>
    <name evidence="21" type="ORF">QTO34_014065</name>
</gene>
<feature type="compositionally biased region" description="Acidic residues" evidence="19">
    <location>
        <begin position="624"/>
        <end position="639"/>
    </location>
</feature>
<reference evidence="21" key="1">
    <citation type="submission" date="2023-06" db="EMBL/GenBank/DDBJ databases">
        <title>Reference genome for the Northern bat (Eptesicus nilssonii), a most northern bat species.</title>
        <authorList>
            <person name="Laine V.N."/>
            <person name="Pulliainen A.T."/>
            <person name="Lilley T.M."/>
        </authorList>
    </citation>
    <scope>NUCLEOTIDE SEQUENCE</scope>
    <source>
        <strain evidence="21">BLF_Eptnil</strain>
        <tissue evidence="21">Kidney</tissue>
    </source>
</reference>
<protein>
    <recommendedName>
        <fullName evidence="12">FYN-binding protein 1</fullName>
    </recommendedName>
    <alternativeName>
        <fullName evidence="13">Adhesion and degranulation promoting adaptor protein</fullName>
    </alternativeName>
    <alternativeName>
        <fullName evidence="14">FYB-120/130</fullName>
    </alternativeName>
    <alternativeName>
        <fullName evidence="17">FYN-T-binding protein</fullName>
    </alternativeName>
    <alternativeName>
        <fullName evidence="15">SLAP-130</fullName>
    </alternativeName>
    <alternativeName>
        <fullName evidence="16">SLP-76-associated phosphoprotein</fullName>
    </alternativeName>
</protein>
<proteinExistence type="predicted"/>
<feature type="compositionally biased region" description="Polar residues" evidence="19">
    <location>
        <begin position="381"/>
        <end position="393"/>
    </location>
</feature>
<feature type="compositionally biased region" description="Basic and acidic residues" evidence="19">
    <location>
        <begin position="244"/>
        <end position="255"/>
    </location>
</feature>
<evidence type="ECO:0000256" key="12">
    <source>
        <dbReference type="ARBA" id="ARBA00068976"/>
    </source>
</evidence>
<feature type="compositionally biased region" description="Pro residues" evidence="19">
    <location>
        <begin position="396"/>
        <end position="428"/>
    </location>
</feature>
<feature type="domain" description="SH3" evidence="20">
    <location>
        <begin position="514"/>
        <end position="575"/>
    </location>
</feature>
<feature type="region of interest" description="Disordered" evidence="19">
    <location>
        <begin position="118"/>
        <end position="503"/>
    </location>
</feature>
<feature type="compositionally biased region" description="Pro residues" evidence="19">
    <location>
        <begin position="349"/>
        <end position="367"/>
    </location>
</feature>
<dbReference type="InterPro" id="IPR043443">
    <property type="entry name" value="FYB1/2-like"/>
</dbReference>
<evidence type="ECO:0000256" key="9">
    <source>
        <dbReference type="ARBA" id="ARBA00023054"/>
    </source>
</evidence>
<dbReference type="GO" id="GO:0005737">
    <property type="term" value="C:cytoplasm"/>
    <property type="evidence" value="ECO:0007669"/>
    <property type="project" value="UniProtKB-SubCell"/>
</dbReference>
<evidence type="ECO:0000256" key="13">
    <source>
        <dbReference type="ARBA" id="ARBA00079796"/>
    </source>
</evidence>
<dbReference type="EMBL" id="JAULJE010000003">
    <property type="protein sequence ID" value="KAK1345354.1"/>
    <property type="molecule type" value="Genomic_DNA"/>
</dbReference>